<evidence type="ECO:0000256" key="1">
    <source>
        <dbReference type="SAM" id="Phobius"/>
    </source>
</evidence>
<dbReference type="AlphaFoldDB" id="A0A449AUZ2"/>
<feature type="transmembrane region" description="Helical" evidence="1">
    <location>
        <begin position="21"/>
        <end position="39"/>
    </location>
</feature>
<feature type="transmembrane region" description="Helical" evidence="1">
    <location>
        <begin position="51"/>
        <end position="71"/>
    </location>
</feature>
<accession>A0A449AUZ2</accession>
<sequence>MKHTNKDLTKISTEVKFGLSFKEFFCFLLVSCFIFFFWSLTLKSFSPKIKFAFIFGSIIISTFFFIPFNGIRSYKWLYKALVFLFSKRKYKKQELNQLIPYKNIINDNVLIYTKAILINI</sequence>
<evidence type="ECO:0008006" key="4">
    <source>
        <dbReference type="Google" id="ProtNLM"/>
    </source>
</evidence>
<keyword evidence="1" id="KW-0472">Membrane</keyword>
<dbReference type="Pfam" id="PF12666">
    <property type="entry name" value="PrgI"/>
    <property type="match status" value="1"/>
</dbReference>
<evidence type="ECO:0000313" key="3">
    <source>
        <dbReference type="Proteomes" id="UP000290815"/>
    </source>
</evidence>
<name>A0A449AUZ2_9BACT</name>
<dbReference type="InterPro" id="IPR024414">
    <property type="entry name" value="Uncharacterised_PrgI"/>
</dbReference>
<dbReference type="Proteomes" id="UP000290815">
    <property type="component" value="Chromosome"/>
</dbReference>
<keyword evidence="1" id="KW-0812">Transmembrane</keyword>
<evidence type="ECO:0000313" key="2">
    <source>
        <dbReference type="EMBL" id="VEU70344.1"/>
    </source>
</evidence>
<dbReference type="EMBL" id="LR215024">
    <property type="protein sequence ID" value="VEU70344.1"/>
    <property type="molecule type" value="Genomic_DNA"/>
</dbReference>
<keyword evidence="1" id="KW-1133">Transmembrane helix</keyword>
<protein>
    <recommendedName>
        <fullName evidence="4">PrgI family protein</fullName>
    </recommendedName>
</protein>
<dbReference type="KEGG" id="mgly:NCTC10194_00353"/>
<reference evidence="2 3" key="1">
    <citation type="submission" date="2019-01" db="EMBL/GenBank/DDBJ databases">
        <authorList>
            <consortium name="Pathogen Informatics"/>
        </authorList>
    </citation>
    <scope>NUCLEOTIDE SEQUENCE [LARGE SCALE GENOMIC DNA]</scope>
    <source>
        <strain evidence="2 3">NCTC10194</strain>
    </source>
</reference>
<gene>
    <name evidence="2" type="ORF">NCTC10194_00353</name>
</gene>
<proteinExistence type="predicted"/>
<organism evidence="2 3">
    <name type="scientific">Mycoplasmopsis glycophila</name>
    <dbReference type="NCBI Taxonomy" id="171285"/>
    <lineage>
        <taxon>Bacteria</taxon>
        <taxon>Bacillati</taxon>
        <taxon>Mycoplasmatota</taxon>
        <taxon>Mycoplasmoidales</taxon>
        <taxon>Metamycoplasmataceae</taxon>
        <taxon>Mycoplasmopsis</taxon>
    </lineage>
</organism>
<keyword evidence="3" id="KW-1185">Reference proteome</keyword>